<dbReference type="Gene3D" id="3.60.20.10">
    <property type="entry name" value="Glutamine Phosphoribosylpyrophosphate, subunit 1, domain 1"/>
    <property type="match status" value="1"/>
</dbReference>
<dbReference type="Pfam" id="PF13522">
    <property type="entry name" value="GATase_6"/>
    <property type="match status" value="1"/>
</dbReference>
<evidence type="ECO:0000256" key="5">
    <source>
        <dbReference type="ARBA" id="ARBA00022840"/>
    </source>
</evidence>
<sequence length="637" mass="72696">MLTGPLTSGSFLVYTFFSPMCGIAGFLNRTSASSFTEEMLRNMTTCLAHRGPDADGFYFDGQIGLGHRRLSILDLSSAANQPMFSHNERYVTIFNGEVYNFQEIRDRLGLHMRTTSDTEVILEAFVKLGPDFVQELNGMFAIAIYDKQTKQLDVFRDRLGKKPIYYYLEANTFAFASELKSLVNLASIRQRLTVDKAAVNQFLYLGYIPRPRSIYNEIKKMDSGAHIRVNGSQFNEERYWKLEEKIGAEVLRDEQEAKKQLHDLVHSSVQYRMIADVPFGTFLSGGIDSSLVTAMAQDVSATPVKTFSIGFDSAKHNESSYAAAVAKHLGTDHLSFTVTEREARDSMAELATIYDEPYADSSAVPTLMVSKLARQHVTMALSGDGGDELFHGYGMYTWANRLAKGSVNLLRHPARLVMQQMNNRYKRVADLLNYPAQERLRSHIFSQEQYLFSEKEVEKLLRPGMSDLPALPEQWPSPRTLTPAEQQAIFDMQYYLQDDLLVKVDRASMRYSLETRGPLLDYRIAEFALNLDPALKVKNGVSKYLLKQVLYDYVPAHIFDRPKWGFSIPLGTWLKKDLHYLIEEYLNPTVLERVGFVRPEIVRELVQRFEGGEDHLYNRVWLLIVLHQWAATHQLTA</sequence>
<reference evidence="12 13" key="1">
    <citation type="submission" date="2019-04" db="EMBL/GenBank/DDBJ databases">
        <authorList>
            <person name="Feng G."/>
            <person name="Zhang J."/>
            <person name="Zhu H."/>
        </authorList>
    </citation>
    <scope>NUCLEOTIDE SEQUENCE [LARGE SCALE GENOMIC DNA]</scope>
    <source>
        <strain evidence="12 13">JCM 19491</strain>
    </source>
</reference>
<keyword evidence="12" id="KW-0436">Ligase</keyword>
<gene>
    <name evidence="12" type="primary">asnB</name>
    <name evidence="12" type="ORF">EU557_04175</name>
</gene>
<dbReference type="AlphaFoldDB" id="A0A4Z0MT35"/>
<name>A0A4Z0MT35_9BACT</name>
<dbReference type="PANTHER" id="PTHR43284:SF1">
    <property type="entry name" value="ASPARAGINE SYNTHETASE"/>
    <property type="match status" value="1"/>
</dbReference>
<dbReference type="SUPFAM" id="SSF56235">
    <property type="entry name" value="N-terminal nucleophile aminohydrolases (Ntn hydrolases)"/>
    <property type="match status" value="1"/>
</dbReference>
<dbReference type="InterPro" id="IPR006426">
    <property type="entry name" value="Asn_synth_AEB"/>
</dbReference>
<feature type="active site" description="For GATase activity" evidence="8">
    <location>
        <position position="21"/>
    </location>
</feature>
<dbReference type="Proteomes" id="UP000298284">
    <property type="component" value="Unassembled WGS sequence"/>
</dbReference>
<dbReference type="InterPro" id="IPR017932">
    <property type="entry name" value="GATase_2_dom"/>
</dbReference>
<keyword evidence="8" id="KW-0028">Amino-acid biosynthesis</keyword>
<feature type="binding site" evidence="9">
    <location>
        <begin position="382"/>
        <end position="383"/>
    </location>
    <ligand>
        <name>ATP</name>
        <dbReference type="ChEBI" id="CHEBI:30616"/>
    </ligand>
</feature>
<dbReference type="PIRSF" id="PIRSF001589">
    <property type="entry name" value="Asn_synthetase_glu-h"/>
    <property type="match status" value="1"/>
</dbReference>
<keyword evidence="4 9" id="KW-0547">Nucleotide-binding</keyword>
<evidence type="ECO:0000313" key="13">
    <source>
        <dbReference type="Proteomes" id="UP000298284"/>
    </source>
</evidence>
<evidence type="ECO:0000256" key="2">
    <source>
        <dbReference type="ARBA" id="ARBA00005752"/>
    </source>
</evidence>
<dbReference type="InterPro" id="IPR029055">
    <property type="entry name" value="Ntn_hydrolases_N"/>
</dbReference>
<dbReference type="CDD" id="cd00712">
    <property type="entry name" value="AsnB"/>
    <property type="match status" value="1"/>
</dbReference>
<dbReference type="GO" id="GO:0006529">
    <property type="term" value="P:asparagine biosynthetic process"/>
    <property type="evidence" value="ECO:0007669"/>
    <property type="project" value="UniProtKB-KW"/>
</dbReference>
<dbReference type="InterPro" id="IPR033738">
    <property type="entry name" value="AsnB_N"/>
</dbReference>
<accession>A0A4Z0MT35</accession>
<organism evidence="12 13">
    <name type="scientific">Hymenobacter wooponensis</name>
    <dbReference type="NCBI Taxonomy" id="1525360"/>
    <lineage>
        <taxon>Bacteria</taxon>
        <taxon>Pseudomonadati</taxon>
        <taxon>Bacteroidota</taxon>
        <taxon>Cytophagia</taxon>
        <taxon>Cytophagales</taxon>
        <taxon>Hymenobacteraceae</taxon>
        <taxon>Hymenobacter</taxon>
    </lineage>
</organism>
<evidence type="ECO:0000256" key="10">
    <source>
        <dbReference type="PIRSR" id="PIRSR001589-3"/>
    </source>
</evidence>
<keyword evidence="8" id="KW-0061">Asparagine biosynthesis</keyword>
<dbReference type="SUPFAM" id="SSF52402">
    <property type="entry name" value="Adenine nucleotide alpha hydrolases-like"/>
    <property type="match status" value="1"/>
</dbReference>
<evidence type="ECO:0000256" key="7">
    <source>
        <dbReference type="ARBA" id="ARBA00048741"/>
    </source>
</evidence>
<keyword evidence="13" id="KW-1185">Reference proteome</keyword>
<evidence type="ECO:0000256" key="1">
    <source>
        <dbReference type="ARBA" id="ARBA00005187"/>
    </source>
</evidence>
<dbReference type="OrthoDB" id="9763290at2"/>
<comment type="similarity">
    <text evidence="2">Belongs to the asparagine synthetase family.</text>
</comment>
<dbReference type="EC" id="6.3.5.4" evidence="3"/>
<dbReference type="Gene3D" id="3.40.50.620">
    <property type="entry name" value="HUPs"/>
    <property type="match status" value="1"/>
</dbReference>
<evidence type="ECO:0000256" key="6">
    <source>
        <dbReference type="ARBA" id="ARBA00022962"/>
    </source>
</evidence>
<evidence type="ECO:0000256" key="4">
    <source>
        <dbReference type="ARBA" id="ARBA00022741"/>
    </source>
</evidence>
<evidence type="ECO:0000259" key="11">
    <source>
        <dbReference type="PROSITE" id="PS51278"/>
    </source>
</evidence>
<dbReference type="CDD" id="cd01991">
    <property type="entry name" value="Asn_synthase_B_C"/>
    <property type="match status" value="1"/>
</dbReference>
<dbReference type="Pfam" id="PF00733">
    <property type="entry name" value="Asn_synthase"/>
    <property type="match status" value="1"/>
</dbReference>
<protein>
    <recommendedName>
        <fullName evidence="3">asparagine synthase (glutamine-hydrolyzing)</fullName>
        <ecNumber evidence="3">6.3.5.4</ecNumber>
    </recommendedName>
</protein>
<dbReference type="GO" id="GO:0004066">
    <property type="term" value="F:asparagine synthase (glutamine-hydrolyzing) activity"/>
    <property type="evidence" value="ECO:0007669"/>
    <property type="project" value="UniProtKB-EC"/>
</dbReference>
<keyword evidence="5 9" id="KW-0067">ATP-binding</keyword>
<comment type="catalytic activity">
    <reaction evidence="7">
        <text>L-aspartate + L-glutamine + ATP + H2O = L-asparagine + L-glutamate + AMP + diphosphate + H(+)</text>
        <dbReference type="Rhea" id="RHEA:12228"/>
        <dbReference type="ChEBI" id="CHEBI:15377"/>
        <dbReference type="ChEBI" id="CHEBI:15378"/>
        <dbReference type="ChEBI" id="CHEBI:29985"/>
        <dbReference type="ChEBI" id="CHEBI:29991"/>
        <dbReference type="ChEBI" id="CHEBI:30616"/>
        <dbReference type="ChEBI" id="CHEBI:33019"/>
        <dbReference type="ChEBI" id="CHEBI:58048"/>
        <dbReference type="ChEBI" id="CHEBI:58359"/>
        <dbReference type="ChEBI" id="CHEBI:456215"/>
        <dbReference type="EC" id="6.3.5.4"/>
    </reaction>
</comment>
<evidence type="ECO:0000256" key="9">
    <source>
        <dbReference type="PIRSR" id="PIRSR001589-2"/>
    </source>
</evidence>
<evidence type="ECO:0000313" key="12">
    <source>
        <dbReference type="EMBL" id="TGD82982.1"/>
    </source>
</evidence>
<dbReference type="InterPro" id="IPR051786">
    <property type="entry name" value="ASN_synthetase/amidase"/>
</dbReference>
<dbReference type="PROSITE" id="PS51278">
    <property type="entry name" value="GATASE_TYPE_2"/>
    <property type="match status" value="1"/>
</dbReference>
<dbReference type="InterPro" id="IPR014729">
    <property type="entry name" value="Rossmann-like_a/b/a_fold"/>
</dbReference>
<feature type="domain" description="Glutamine amidotransferase type-2" evidence="11">
    <location>
        <begin position="21"/>
        <end position="232"/>
    </location>
</feature>
<dbReference type="GO" id="GO:0005829">
    <property type="term" value="C:cytosol"/>
    <property type="evidence" value="ECO:0007669"/>
    <property type="project" value="TreeGrafter"/>
</dbReference>
<comment type="caution">
    <text evidence="12">The sequence shown here is derived from an EMBL/GenBank/DDBJ whole genome shotgun (WGS) entry which is preliminary data.</text>
</comment>
<dbReference type="PANTHER" id="PTHR43284">
    <property type="entry name" value="ASPARAGINE SYNTHETASE (GLUTAMINE-HYDROLYZING)"/>
    <property type="match status" value="1"/>
</dbReference>
<dbReference type="NCBIfam" id="TIGR01536">
    <property type="entry name" value="asn_synth_AEB"/>
    <property type="match status" value="1"/>
</dbReference>
<dbReference type="GO" id="GO:0005524">
    <property type="term" value="F:ATP binding"/>
    <property type="evidence" value="ECO:0007669"/>
    <property type="project" value="UniProtKB-KW"/>
</dbReference>
<dbReference type="InterPro" id="IPR001962">
    <property type="entry name" value="Asn_synthase"/>
</dbReference>
<dbReference type="EMBL" id="SRKZ01000001">
    <property type="protein sequence ID" value="TGD82982.1"/>
    <property type="molecule type" value="Genomic_DNA"/>
</dbReference>
<feature type="site" description="Important for beta-aspartyl-AMP intermediate formation" evidence="10">
    <location>
        <position position="384"/>
    </location>
</feature>
<comment type="pathway">
    <text evidence="1">Amino-acid biosynthesis; L-asparagine biosynthesis; L-asparagine from L-aspartate (L-Gln route): step 1/1.</text>
</comment>
<feature type="binding site" evidence="9">
    <location>
        <position position="117"/>
    </location>
    <ligand>
        <name>L-glutamine</name>
        <dbReference type="ChEBI" id="CHEBI:58359"/>
    </ligand>
</feature>
<proteinExistence type="inferred from homology"/>
<evidence type="ECO:0000256" key="3">
    <source>
        <dbReference type="ARBA" id="ARBA00012737"/>
    </source>
</evidence>
<evidence type="ECO:0000256" key="8">
    <source>
        <dbReference type="PIRSR" id="PIRSR001589-1"/>
    </source>
</evidence>
<feature type="binding site" evidence="9">
    <location>
        <position position="309"/>
    </location>
    <ligand>
        <name>ATP</name>
        <dbReference type="ChEBI" id="CHEBI:30616"/>
    </ligand>
</feature>
<keyword evidence="6 8" id="KW-0315">Glutamine amidotransferase</keyword>